<reference evidence="2 3" key="1">
    <citation type="submission" date="2020-04" db="EMBL/GenBank/DDBJ databases">
        <authorList>
            <person name="Zhang R."/>
            <person name="Schippers A."/>
        </authorList>
    </citation>
    <scope>NUCLEOTIDE SEQUENCE [LARGE SCALE GENOMIC DNA]</scope>
    <source>
        <strain evidence="2 3">DSM 109850</strain>
    </source>
</reference>
<evidence type="ECO:0000256" key="1">
    <source>
        <dbReference type="SAM" id="MobiDB-lite"/>
    </source>
</evidence>
<gene>
    <name evidence="2" type="ORF">HIJ39_23485</name>
</gene>
<sequence>MSPGWPDPLSVDSVPRAGRSPQRGLGAPGRPITAAWIRMMERGAEGLISSVDRERVNILALVFDIPADALATPEVPEQTGHA</sequence>
<dbReference type="Proteomes" id="UP000533476">
    <property type="component" value="Unassembled WGS sequence"/>
</dbReference>
<dbReference type="EMBL" id="JABBVZ010000363">
    <property type="protein sequence ID" value="NMP25255.1"/>
    <property type="molecule type" value="Genomic_DNA"/>
</dbReference>
<dbReference type="AlphaFoldDB" id="A0A7Y0L8R7"/>
<proteinExistence type="predicted"/>
<keyword evidence="3" id="KW-1185">Reference proteome</keyword>
<accession>A0A7Y0L8R7</accession>
<organism evidence="2 3">
    <name type="scientific">Sulfobacillus harzensis</name>
    <dbReference type="NCBI Taxonomy" id="2729629"/>
    <lineage>
        <taxon>Bacteria</taxon>
        <taxon>Bacillati</taxon>
        <taxon>Bacillota</taxon>
        <taxon>Clostridia</taxon>
        <taxon>Eubacteriales</taxon>
        <taxon>Clostridiales Family XVII. Incertae Sedis</taxon>
        <taxon>Sulfobacillus</taxon>
    </lineage>
</organism>
<comment type="caution">
    <text evidence="2">The sequence shown here is derived from an EMBL/GenBank/DDBJ whole genome shotgun (WGS) entry which is preliminary data.</text>
</comment>
<protein>
    <submittedName>
        <fullName evidence="2">Uncharacterized protein</fullName>
    </submittedName>
</protein>
<dbReference type="RefSeq" id="WP_169103421.1">
    <property type="nucleotide sequence ID" value="NZ_JABBVZ010000363.1"/>
</dbReference>
<evidence type="ECO:0000313" key="3">
    <source>
        <dbReference type="Proteomes" id="UP000533476"/>
    </source>
</evidence>
<feature type="region of interest" description="Disordered" evidence="1">
    <location>
        <begin position="1"/>
        <end position="30"/>
    </location>
</feature>
<feature type="non-terminal residue" evidence="2">
    <location>
        <position position="82"/>
    </location>
</feature>
<evidence type="ECO:0000313" key="2">
    <source>
        <dbReference type="EMBL" id="NMP25255.1"/>
    </source>
</evidence>
<name>A0A7Y0L8R7_9FIRM</name>